<proteinExistence type="predicted"/>
<gene>
    <name evidence="1" type="ORF">LTRI10_LOCUS35652</name>
</gene>
<dbReference type="Proteomes" id="UP001497516">
    <property type="component" value="Chromosome 6"/>
</dbReference>
<name>A0AAV2FAE4_9ROSI</name>
<dbReference type="AlphaFoldDB" id="A0AAV2FAE4"/>
<dbReference type="EMBL" id="OZ034819">
    <property type="protein sequence ID" value="CAL1395205.1"/>
    <property type="molecule type" value="Genomic_DNA"/>
</dbReference>
<protein>
    <submittedName>
        <fullName evidence="1">Uncharacterized protein</fullName>
    </submittedName>
</protein>
<evidence type="ECO:0000313" key="2">
    <source>
        <dbReference type="Proteomes" id="UP001497516"/>
    </source>
</evidence>
<sequence length="67" mass="7229">MGKQEAGIIKQAGGCHYYTSRRRDGEQLKAACSREPGGGGLQAKAAPWKKAINSLLISRLEKPDMAE</sequence>
<evidence type="ECO:0000313" key="1">
    <source>
        <dbReference type="EMBL" id="CAL1395205.1"/>
    </source>
</evidence>
<organism evidence="1 2">
    <name type="scientific">Linum trigynum</name>
    <dbReference type="NCBI Taxonomy" id="586398"/>
    <lineage>
        <taxon>Eukaryota</taxon>
        <taxon>Viridiplantae</taxon>
        <taxon>Streptophyta</taxon>
        <taxon>Embryophyta</taxon>
        <taxon>Tracheophyta</taxon>
        <taxon>Spermatophyta</taxon>
        <taxon>Magnoliopsida</taxon>
        <taxon>eudicotyledons</taxon>
        <taxon>Gunneridae</taxon>
        <taxon>Pentapetalae</taxon>
        <taxon>rosids</taxon>
        <taxon>fabids</taxon>
        <taxon>Malpighiales</taxon>
        <taxon>Linaceae</taxon>
        <taxon>Linum</taxon>
    </lineage>
</organism>
<accession>A0AAV2FAE4</accession>
<reference evidence="1 2" key="1">
    <citation type="submission" date="2024-04" db="EMBL/GenBank/DDBJ databases">
        <authorList>
            <person name="Fracassetti M."/>
        </authorList>
    </citation>
    <scope>NUCLEOTIDE SEQUENCE [LARGE SCALE GENOMIC DNA]</scope>
</reference>
<keyword evidence="2" id="KW-1185">Reference proteome</keyword>